<keyword evidence="1" id="KW-0732">Signal</keyword>
<dbReference type="EMBL" id="MJEQ01000895">
    <property type="protein sequence ID" value="OIT33360.1"/>
    <property type="molecule type" value="Genomic_DNA"/>
</dbReference>
<gene>
    <name evidence="2" type="ORF">A4A49_24597</name>
</gene>
<evidence type="ECO:0000313" key="3">
    <source>
        <dbReference type="Proteomes" id="UP000187609"/>
    </source>
</evidence>
<dbReference type="Proteomes" id="UP000187609">
    <property type="component" value="Unassembled WGS sequence"/>
</dbReference>
<comment type="caution">
    <text evidence="2">The sequence shown here is derived from an EMBL/GenBank/DDBJ whole genome shotgun (WGS) entry which is preliminary data.</text>
</comment>
<feature type="signal peptide" evidence="1">
    <location>
        <begin position="1"/>
        <end position="30"/>
    </location>
</feature>
<proteinExistence type="predicted"/>
<sequence>LKRLQNMASRSSANLALFTVLLMFTIVALARMVKADAIEEVVAGEGGAATIELVRRKLLPQVGRCPRFSCQTHNDCHMRGCPACSSGGYCLNR</sequence>
<dbReference type="AlphaFoldDB" id="A0A314KVH4"/>
<organism evidence="2 3">
    <name type="scientific">Nicotiana attenuata</name>
    <name type="common">Coyote tobacco</name>
    <dbReference type="NCBI Taxonomy" id="49451"/>
    <lineage>
        <taxon>Eukaryota</taxon>
        <taxon>Viridiplantae</taxon>
        <taxon>Streptophyta</taxon>
        <taxon>Embryophyta</taxon>
        <taxon>Tracheophyta</taxon>
        <taxon>Spermatophyta</taxon>
        <taxon>Magnoliopsida</taxon>
        <taxon>eudicotyledons</taxon>
        <taxon>Gunneridae</taxon>
        <taxon>Pentapetalae</taxon>
        <taxon>asterids</taxon>
        <taxon>lamiids</taxon>
        <taxon>Solanales</taxon>
        <taxon>Solanaceae</taxon>
        <taxon>Nicotianoideae</taxon>
        <taxon>Nicotianeae</taxon>
        <taxon>Nicotiana</taxon>
    </lineage>
</organism>
<protein>
    <recommendedName>
        <fullName evidence="4">Carboxypeptidase A inhibitor-like domain-containing protein</fullName>
    </recommendedName>
</protein>
<feature type="non-terminal residue" evidence="2">
    <location>
        <position position="1"/>
    </location>
</feature>
<evidence type="ECO:0000256" key="1">
    <source>
        <dbReference type="SAM" id="SignalP"/>
    </source>
</evidence>
<evidence type="ECO:0008006" key="4">
    <source>
        <dbReference type="Google" id="ProtNLM"/>
    </source>
</evidence>
<name>A0A314KVH4_NICAT</name>
<dbReference type="SMR" id="A0A314KVH4"/>
<reference evidence="2" key="1">
    <citation type="submission" date="2016-11" db="EMBL/GenBank/DDBJ databases">
        <title>The genome of Nicotiana attenuata.</title>
        <authorList>
            <person name="Xu S."/>
            <person name="Brockmoeller T."/>
            <person name="Gaquerel E."/>
            <person name="Navarro A."/>
            <person name="Kuhl H."/>
            <person name="Gase K."/>
            <person name="Ling Z."/>
            <person name="Zhou W."/>
            <person name="Kreitzer C."/>
            <person name="Stanke M."/>
            <person name="Tang H."/>
            <person name="Lyons E."/>
            <person name="Pandey P."/>
            <person name="Pandey S.P."/>
            <person name="Timmermann B."/>
            <person name="Baldwin I.T."/>
        </authorList>
    </citation>
    <scope>NUCLEOTIDE SEQUENCE [LARGE SCALE GENOMIC DNA]</scope>
    <source>
        <strain evidence="2">UT</strain>
    </source>
</reference>
<accession>A0A314KVH4</accession>
<feature type="chain" id="PRO_5016303982" description="Carboxypeptidase A inhibitor-like domain-containing protein" evidence="1">
    <location>
        <begin position="31"/>
        <end position="93"/>
    </location>
</feature>
<evidence type="ECO:0000313" key="2">
    <source>
        <dbReference type="EMBL" id="OIT33360.1"/>
    </source>
</evidence>
<dbReference type="Gramene" id="OIT33360">
    <property type="protein sequence ID" value="OIT33360"/>
    <property type="gene ID" value="A4A49_24597"/>
</dbReference>
<keyword evidence="3" id="KW-1185">Reference proteome</keyword>